<proteinExistence type="predicted"/>
<evidence type="ECO:0008006" key="3">
    <source>
        <dbReference type="Google" id="ProtNLM"/>
    </source>
</evidence>
<gene>
    <name evidence="1" type="ORF">KV396_00445</name>
</gene>
<evidence type="ECO:0000313" key="2">
    <source>
        <dbReference type="Proteomes" id="UP000831963"/>
    </source>
</evidence>
<dbReference type="SUPFAM" id="SSF47413">
    <property type="entry name" value="lambda repressor-like DNA-binding domains"/>
    <property type="match status" value="1"/>
</dbReference>
<name>A0ABY4IJV5_9MICO</name>
<dbReference type="RefSeq" id="WP_247956494.1">
    <property type="nucleotide sequence ID" value="NZ_CP078077.1"/>
</dbReference>
<reference evidence="1 2" key="1">
    <citation type="submission" date="2021-06" db="EMBL/GenBank/DDBJ databases">
        <title>Genome-based taxonomic framework of Microbacterium strains isolated from marine environment, the description of four new species and reclassification of four preexisting species.</title>
        <authorList>
            <person name="Lee S.D."/>
            <person name="Kim S.-M."/>
            <person name="Byeon Y.-S."/>
            <person name="Yang H.L."/>
            <person name="Kim I.S."/>
        </authorList>
    </citation>
    <scope>NUCLEOTIDE SEQUENCE [LARGE SCALE GENOMIC DNA]</scope>
    <source>
        <strain evidence="1 2">SSW1-36</strain>
    </source>
</reference>
<sequence length="107" mass="11487">MAKNLLPMDALIAGYLHEAVQDAGITYRKLAAVTGMSINRIGIILRQESPPATLGEIGMIGSAVGLTASELVERAENVARTRQDYDLVANDSINEFPEGNDADYDHA</sequence>
<organism evidence="1 2">
    <name type="scientific">Microbacterium galbinum</name>
    <dbReference type="NCBI Taxonomy" id="2851646"/>
    <lineage>
        <taxon>Bacteria</taxon>
        <taxon>Bacillati</taxon>
        <taxon>Actinomycetota</taxon>
        <taxon>Actinomycetes</taxon>
        <taxon>Micrococcales</taxon>
        <taxon>Microbacteriaceae</taxon>
        <taxon>Microbacterium</taxon>
    </lineage>
</organism>
<protein>
    <recommendedName>
        <fullName evidence="3">HTH cro/C1-type domain-containing protein</fullName>
    </recommendedName>
</protein>
<dbReference type="InterPro" id="IPR010982">
    <property type="entry name" value="Lambda_DNA-bd_dom_sf"/>
</dbReference>
<keyword evidence="2" id="KW-1185">Reference proteome</keyword>
<accession>A0ABY4IJV5</accession>
<evidence type="ECO:0000313" key="1">
    <source>
        <dbReference type="EMBL" id="UPL13052.1"/>
    </source>
</evidence>
<dbReference type="EMBL" id="CP078077">
    <property type="protein sequence ID" value="UPL13052.1"/>
    <property type="molecule type" value="Genomic_DNA"/>
</dbReference>
<dbReference type="Proteomes" id="UP000831963">
    <property type="component" value="Chromosome"/>
</dbReference>